<name>A0A6G1ZEB0_9BACT</name>
<dbReference type="AlphaFoldDB" id="A0A6G1ZEB0"/>
<dbReference type="EMBL" id="WKLP01000014">
    <property type="protein sequence ID" value="MRY12021.1"/>
    <property type="molecule type" value="Genomic_DNA"/>
</dbReference>
<comment type="caution">
    <text evidence="1">The sequence shown here is derived from an EMBL/GenBank/DDBJ whole genome shotgun (WGS) entry which is preliminary data.</text>
</comment>
<evidence type="ECO:0000313" key="1">
    <source>
        <dbReference type="EMBL" id="MRY12021.1"/>
    </source>
</evidence>
<dbReference type="RefSeq" id="WP_154278244.1">
    <property type="nucleotide sequence ID" value="NZ_DBGDON010000026.1"/>
</dbReference>
<organism evidence="1">
    <name type="scientific">Parabacteroides goldsteinii</name>
    <dbReference type="NCBI Taxonomy" id="328812"/>
    <lineage>
        <taxon>Bacteria</taxon>
        <taxon>Pseudomonadati</taxon>
        <taxon>Bacteroidota</taxon>
        <taxon>Bacteroidia</taxon>
        <taxon>Bacteroidales</taxon>
        <taxon>Tannerellaceae</taxon>
        <taxon>Parabacteroides</taxon>
    </lineage>
</organism>
<sequence>MSGITLKIDKGQSPTFHEIIRLSQVFEKVTEYKKHYSVTISEEELCRYPDQIHDIISLFSTLQEGEWFNIPDYGTDAWADWMIDLHLSRKRRK</sequence>
<accession>A0A6G1ZEB0</accession>
<proteinExistence type="predicted"/>
<gene>
    <name evidence="1" type="ORF">GKE01_11135</name>
</gene>
<reference evidence="1" key="1">
    <citation type="journal article" date="2019" name="Nat. Med.">
        <title>A library of human gut bacterial isolates paired with longitudinal multiomics data enables mechanistic microbiome research.</title>
        <authorList>
            <person name="Poyet M."/>
            <person name="Groussin M."/>
            <person name="Gibbons S.M."/>
            <person name="Avila-Pacheco J."/>
            <person name="Jiang X."/>
            <person name="Kearney S.M."/>
            <person name="Perrotta A.R."/>
            <person name="Berdy B."/>
            <person name="Zhao S."/>
            <person name="Lieberman T.D."/>
            <person name="Swanson P.K."/>
            <person name="Smith M."/>
            <person name="Roesemann S."/>
            <person name="Alexander J.E."/>
            <person name="Rich S.A."/>
            <person name="Livny J."/>
            <person name="Vlamakis H."/>
            <person name="Clish C."/>
            <person name="Bullock K."/>
            <person name="Deik A."/>
            <person name="Scott J."/>
            <person name="Pierce K.A."/>
            <person name="Xavier R.J."/>
            <person name="Alm E.J."/>
        </authorList>
    </citation>
    <scope>NUCLEOTIDE SEQUENCE</scope>
    <source>
        <strain evidence="1">BIOML-A4</strain>
    </source>
</reference>
<protein>
    <submittedName>
        <fullName evidence="1">Uncharacterized protein</fullName>
    </submittedName>
</protein>